<dbReference type="EMBL" id="JADGJH010000746">
    <property type="protein sequence ID" value="KAJ3123313.1"/>
    <property type="molecule type" value="Genomic_DNA"/>
</dbReference>
<evidence type="ECO:0000313" key="3">
    <source>
        <dbReference type="Proteomes" id="UP001211907"/>
    </source>
</evidence>
<dbReference type="PANTHER" id="PTHR34948">
    <property type="entry name" value="OS08G0299200 PROTEIN"/>
    <property type="match status" value="1"/>
</dbReference>
<comment type="caution">
    <text evidence="2">The sequence shown here is derived from an EMBL/GenBank/DDBJ whole genome shotgun (WGS) entry which is preliminary data.</text>
</comment>
<dbReference type="Gene3D" id="2.40.320.10">
    <property type="entry name" value="Hypothetical Protein Pfu-838710-001"/>
    <property type="match status" value="1"/>
</dbReference>
<evidence type="ECO:0000313" key="2">
    <source>
        <dbReference type="EMBL" id="KAJ3123313.1"/>
    </source>
</evidence>
<organism evidence="2 3">
    <name type="scientific">Physocladia obscura</name>
    <dbReference type="NCBI Taxonomy" id="109957"/>
    <lineage>
        <taxon>Eukaryota</taxon>
        <taxon>Fungi</taxon>
        <taxon>Fungi incertae sedis</taxon>
        <taxon>Chytridiomycota</taxon>
        <taxon>Chytridiomycota incertae sedis</taxon>
        <taxon>Chytridiomycetes</taxon>
        <taxon>Chytridiales</taxon>
        <taxon>Chytriomycetaceae</taxon>
        <taxon>Physocladia</taxon>
    </lineage>
</organism>
<dbReference type="PANTHER" id="PTHR34948:SF2">
    <property type="entry name" value="TRIPHOSPHATE TUNNEL METALLOENZYME 3"/>
    <property type="match status" value="1"/>
</dbReference>
<dbReference type="InterPro" id="IPR033469">
    <property type="entry name" value="CYTH-like_dom_sf"/>
</dbReference>
<feature type="domain" description="CYTH" evidence="1">
    <location>
        <begin position="5"/>
        <end position="191"/>
    </location>
</feature>
<accession>A0AAD5T0W6</accession>
<dbReference type="GO" id="GO:0016462">
    <property type="term" value="F:pyrophosphatase activity"/>
    <property type="evidence" value="ECO:0007669"/>
    <property type="project" value="UniProtKB-ARBA"/>
</dbReference>
<dbReference type="SUPFAM" id="SSF55154">
    <property type="entry name" value="CYTH-like phosphatases"/>
    <property type="match status" value="1"/>
</dbReference>
<dbReference type="Pfam" id="PF01928">
    <property type="entry name" value="CYTH"/>
    <property type="match status" value="1"/>
</dbReference>
<reference evidence="2" key="1">
    <citation type="submission" date="2020-05" db="EMBL/GenBank/DDBJ databases">
        <title>Phylogenomic resolution of chytrid fungi.</title>
        <authorList>
            <person name="Stajich J.E."/>
            <person name="Amses K."/>
            <person name="Simmons R."/>
            <person name="Seto K."/>
            <person name="Myers J."/>
            <person name="Bonds A."/>
            <person name="Quandt C.A."/>
            <person name="Barry K."/>
            <person name="Liu P."/>
            <person name="Grigoriev I."/>
            <person name="Longcore J.E."/>
            <person name="James T.Y."/>
        </authorList>
    </citation>
    <scope>NUCLEOTIDE SEQUENCE</scope>
    <source>
        <strain evidence="2">JEL0513</strain>
    </source>
</reference>
<proteinExistence type="predicted"/>
<dbReference type="InterPro" id="IPR023577">
    <property type="entry name" value="CYTH_domain"/>
</dbReference>
<gene>
    <name evidence="2" type="ORF">HK100_011648</name>
</gene>
<name>A0AAD5T0W6_9FUNG</name>
<protein>
    <recommendedName>
        <fullName evidence="1">CYTH domain-containing protein</fullName>
    </recommendedName>
</protein>
<evidence type="ECO:0000259" key="1">
    <source>
        <dbReference type="PROSITE" id="PS51707"/>
    </source>
</evidence>
<keyword evidence="3" id="KW-1185">Reference proteome</keyword>
<dbReference type="AlphaFoldDB" id="A0AAD5T0W6"/>
<sequence length="191" mass="21305">MASQTVEIEIKKRIGSKDAYSDIEQRLLNLSNHSESGVVFAGKATQIDVFVDQDGKIRDSLPQFSVLRIRRADNGRNVITIKGPTILISGVARADEDEVSVDIDIADSLASNYEVPLSHYNIPLLNHAVQKFGLDPSKGLNPVGQYTTIRSKFAMKLWEEPIWNATGRKESPILELDETVYDFGRAFEIEV</sequence>
<dbReference type="PROSITE" id="PS51707">
    <property type="entry name" value="CYTH"/>
    <property type="match status" value="1"/>
</dbReference>
<dbReference type="Proteomes" id="UP001211907">
    <property type="component" value="Unassembled WGS sequence"/>
</dbReference>